<name>J3P186_GAET3</name>
<proteinExistence type="predicted"/>
<organism evidence="1">
    <name type="scientific">Gaeumannomyces tritici (strain R3-111a-1)</name>
    <name type="common">Wheat and barley take-all root rot fungus</name>
    <name type="synonym">Gaeumannomyces graminis var. tritici</name>
    <dbReference type="NCBI Taxonomy" id="644352"/>
    <lineage>
        <taxon>Eukaryota</taxon>
        <taxon>Fungi</taxon>
        <taxon>Dikarya</taxon>
        <taxon>Ascomycota</taxon>
        <taxon>Pezizomycotina</taxon>
        <taxon>Sordariomycetes</taxon>
        <taxon>Sordariomycetidae</taxon>
        <taxon>Magnaporthales</taxon>
        <taxon>Magnaporthaceae</taxon>
        <taxon>Gaeumannomyces</taxon>
    </lineage>
</organism>
<protein>
    <submittedName>
        <fullName evidence="1 2">Uncharacterized protein</fullName>
    </submittedName>
</protein>
<dbReference type="EnsemblFungi" id="EJT77371">
    <property type="protein sequence ID" value="EJT77371"/>
    <property type="gene ID" value="GGTG_07283"/>
</dbReference>
<dbReference type="VEuPathDB" id="FungiDB:GGTG_07283"/>
<sequence>MKSRILRSFLTCPFPHHQYRSKITELTDQDAVKDGKMAGAAATQFGQMRDLLRCVGDHIRNKTQLRRLCLVSKVFNGAFTPALYSEMEIVTREDERENFLNAIASNPHLHHVRRLQCNFSHPGPVNDLVRSLVERMPQLQEFEWDGGCLHQETMSALIRSCPELKAFVTIFVPGQPSGYEEPVEFGELDEARAGGEAIEDDTIVAGMRHLARFAGLTKLTVGEMYEAPVAGTEGRWAEDIVEILLACPDLEELTLSFSEHCIEDSQGAFDRGCGEFFRLVCFNYKKRAARPLRLKVLRLGLGVILRRDPATKLVPQDISGLTDLSVLEELYVDCRKTSPFGNHGLEEGLGARRIPWDLFTPDSAPSLARVGLFPCPRNLDYLPMPLFSLLQLPPDSELHQSEVRRRPPSQNNQVTLRLWAFAAVAICPSIYTRNVGFISSTIKTHRAPVASVMVAAHEGSLPDTNEAWEAYMGLASKASSVFLQATVRDPRDGLTYQEQLEAMLARTPGLRVLVVGAPWVCMAQPFRHSTVEQIEARAAANSEHNRLASSLRWRKALARRLAETGRGLRIVKIGRHAWRVQRGVGDVGADQVTLLSMDRYEQRHLENFRPPSHLYPEFVMFRICSSLGQRHEYEAMMR</sequence>
<dbReference type="GeneID" id="20347741"/>
<accession>J3P186</accession>
<dbReference type="Gene3D" id="3.80.10.10">
    <property type="entry name" value="Ribonuclease Inhibitor"/>
    <property type="match status" value="1"/>
</dbReference>
<dbReference type="InterPro" id="IPR032675">
    <property type="entry name" value="LRR_dom_sf"/>
</dbReference>
<reference evidence="3" key="1">
    <citation type="submission" date="2010-07" db="EMBL/GenBank/DDBJ databases">
        <title>The genome sequence of Gaeumannomyces graminis var. tritici strain R3-111a-1.</title>
        <authorList>
            <consortium name="The Broad Institute Genome Sequencing Platform"/>
            <person name="Ma L.-J."/>
            <person name="Dead R."/>
            <person name="Young S."/>
            <person name="Zeng Q."/>
            <person name="Koehrsen M."/>
            <person name="Alvarado L."/>
            <person name="Berlin A."/>
            <person name="Chapman S.B."/>
            <person name="Chen Z."/>
            <person name="Freedman E."/>
            <person name="Gellesch M."/>
            <person name="Goldberg J."/>
            <person name="Griggs A."/>
            <person name="Gujja S."/>
            <person name="Heilman E.R."/>
            <person name="Heiman D."/>
            <person name="Hepburn T."/>
            <person name="Howarth C."/>
            <person name="Jen D."/>
            <person name="Larson L."/>
            <person name="Mehta T."/>
            <person name="Neiman D."/>
            <person name="Pearson M."/>
            <person name="Roberts A."/>
            <person name="Saif S."/>
            <person name="Shea T."/>
            <person name="Shenoy N."/>
            <person name="Sisk P."/>
            <person name="Stolte C."/>
            <person name="Sykes S."/>
            <person name="Walk T."/>
            <person name="White J."/>
            <person name="Yandava C."/>
            <person name="Haas B."/>
            <person name="Nusbaum C."/>
            <person name="Birren B."/>
        </authorList>
    </citation>
    <scope>NUCLEOTIDE SEQUENCE [LARGE SCALE GENOMIC DNA]</scope>
    <source>
        <strain evidence="3">R3-111a-1</strain>
    </source>
</reference>
<gene>
    <name evidence="2" type="primary">20347741</name>
    <name evidence="1" type="ORF">GGTG_07283</name>
</gene>
<dbReference type="EMBL" id="GL385397">
    <property type="protein sequence ID" value="EJT77371.1"/>
    <property type="molecule type" value="Genomic_DNA"/>
</dbReference>
<dbReference type="Proteomes" id="UP000006039">
    <property type="component" value="Unassembled WGS sequence"/>
</dbReference>
<dbReference type="OrthoDB" id="4669919at2759"/>
<reference evidence="2" key="5">
    <citation type="submission" date="2018-04" db="UniProtKB">
        <authorList>
            <consortium name="EnsemblFungi"/>
        </authorList>
    </citation>
    <scope>IDENTIFICATION</scope>
    <source>
        <strain evidence="2">R3-111a-1</strain>
    </source>
</reference>
<dbReference type="AlphaFoldDB" id="J3P186"/>
<dbReference type="eggNOG" id="ENOG502T5RM">
    <property type="taxonomic scope" value="Eukaryota"/>
</dbReference>
<evidence type="ECO:0000313" key="2">
    <source>
        <dbReference type="EnsemblFungi" id="EJT77371"/>
    </source>
</evidence>
<evidence type="ECO:0000313" key="3">
    <source>
        <dbReference type="Proteomes" id="UP000006039"/>
    </source>
</evidence>
<feature type="non-terminal residue" evidence="1">
    <location>
        <position position="1"/>
    </location>
</feature>
<dbReference type="HOGENOM" id="CLU_409396_0_0_1"/>
<keyword evidence="3" id="KW-1185">Reference proteome</keyword>
<evidence type="ECO:0000313" key="1">
    <source>
        <dbReference type="EMBL" id="EJT77371.1"/>
    </source>
</evidence>
<reference evidence="2" key="4">
    <citation type="journal article" date="2015" name="G3 (Bethesda)">
        <title>Genome sequences of three phytopathogenic species of the Magnaporthaceae family of fungi.</title>
        <authorList>
            <person name="Okagaki L.H."/>
            <person name="Nunes C.C."/>
            <person name="Sailsbery J."/>
            <person name="Clay B."/>
            <person name="Brown D."/>
            <person name="John T."/>
            <person name="Oh Y."/>
            <person name="Young N."/>
            <person name="Fitzgerald M."/>
            <person name="Haas B.J."/>
            <person name="Zeng Q."/>
            <person name="Young S."/>
            <person name="Adiconis X."/>
            <person name="Fan L."/>
            <person name="Levin J.Z."/>
            <person name="Mitchell T.K."/>
            <person name="Okubara P.A."/>
            <person name="Farman M.L."/>
            <person name="Kohn L.M."/>
            <person name="Birren B."/>
            <person name="Ma L.-J."/>
            <person name="Dean R.A."/>
        </authorList>
    </citation>
    <scope>NUCLEOTIDE SEQUENCE</scope>
    <source>
        <strain evidence="2">R3-111a-1</strain>
    </source>
</reference>
<reference evidence="1" key="3">
    <citation type="submission" date="2010-09" db="EMBL/GenBank/DDBJ databases">
        <title>Annotation of Gaeumannomyces graminis var. tritici R3-111a-1.</title>
        <authorList>
            <consortium name="The Broad Institute Genome Sequencing Platform"/>
            <person name="Ma L.-J."/>
            <person name="Dead R."/>
            <person name="Young S.K."/>
            <person name="Zeng Q."/>
            <person name="Gargeya S."/>
            <person name="Fitzgerald M."/>
            <person name="Haas B."/>
            <person name="Abouelleil A."/>
            <person name="Alvarado L."/>
            <person name="Arachchi H.M."/>
            <person name="Berlin A."/>
            <person name="Brown A."/>
            <person name="Chapman S.B."/>
            <person name="Chen Z."/>
            <person name="Dunbar C."/>
            <person name="Freedman E."/>
            <person name="Gearin G."/>
            <person name="Gellesch M."/>
            <person name="Goldberg J."/>
            <person name="Griggs A."/>
            <person name="Gujja S."/>
            <person name="Heiman D."/>
            <person name="Howarth C."/>
            <person name="Larson L."/>
            <person name="Lui A."/>
            <person name="MacDonald P.J.P."/>
            <person name="Mehta T."/>
            <person name="Montmayeur A."/>
            <person name="Murphy C."/>
            <person name="Neiman D."/>
            <person name="Pearson M."/>
            <person name="Priest M."/>
            <person name="Roberts A."/>
            <person name="Saif S."/>
            <person name="Shea T."/>
            <person name="Shenoy N."/>
            <person name="Sisk P."/>
            <person name="Stolte C."/>
            <person name="Sykes S."/>
            <person name="Yandava C."/>
            <person name="Wortman J."/>
            <person name="Nusbaum C."/>
            <person name="Birren B."/>
        </authorList>
    </citation>
    <scope>NUCLEOTIDE SEQUENCE</scope>
    <source>
        <strain evidence="1">R3-111a-1</strain>
    </source>
</reference>
<reference evidence="1" key="2">
    <citation type="submission" date="2010-07" db="EMBL/GenBank/DDBJ databases">
        <authorList>
            <consortium name="The Broad Institute Genome Sequencing Platform"/>
            <consortium name="Broad Institute Genome Sequencing Center for Infectious Disease"/>
            <person name="Ma L.-J."/>
            <person name="Dead R."/>
            <person name="Young S."/>
            <person name="Zeng Q."/>
            <person name="Koehrsen M."/>
            <person name="Alvarado L."/>
            <person name="Berlin A."/>
            <person name="Chapman S.B."/>
            <person name="Chen Z."/>
            <person name="Freedman E."/>
            <person name="Gellesch M."/>
            <person name="Goldberg J."/>
            <person name="Griggs A."/>
            <person name="Gujja S."/>
            <person name="Heilman E.R."/>
            <person name="Heiman D."/>
            <person name="Hepburn T."/>
            <person name="Howarth C."/>
            <person name="Jen D."/>
            <person name="Larson L."/>
            <person name="Mehta T."/>
            <person name="Neiman D."/>
            <person name="Pearson M."/>
            <person name="Roberts A."/>
            <person name="Saif S."/>
            <person name="Shea T."/>
            <person name="Shenoy N."/>
            <person name="Sisk P."/>
            <person name="Stolte C."/>
            <person name="Sykes S."/>
            <person name="Walk T."/>
            <person name="White J."/>
            <person name="Yandava C."/>
            <person name="Haas B."/>
            <person name="Nusbaum C."/>
            <person name="Birren B."/>
        </authorList>
    </citation>
    <scope>NUCLEOTIDE SEQUENCE</scope>
    <source>
        <strain evidence="1">R3-111a-1</strain>
    </source>
</reference>
<dbReference type="STRING" id="644352.J3P186"/>
<dbReference type="RefSeq" id="XP_009223371.1">
    <property type="nucleotide sequence ID" value="XM_009225107.1"/>
</dbReference>